<dbReference type="Pfam" id="PF09414">
    <property type="entry name" value="RNA_ligase"/>
    <property type="match status" value="1"/>
</dbReference>
<accession>A0A6L5G4R7</accession>
<dbReference type="InterPro" id="IPR021122">
    <property type="entry name" value="RNA_ligase_dom_REL/Rnl2"/>
</dbReference>
<keyword evidence="4" id="KW-1185">Reference proteome</keyword>
<evidence type="ECO:0000256" key="1">
    <source>
        <dbReference type="SAM" id="MobiDB-lite"/>
    </source>
</evidence>
<feature type="domain" description="RNA ligase" evidence="2">
    <location>
        <begin position="147"/>
        <end position="318"/>
    </location>
</feature>
<feature type="compositionally biased region" description="Polar residues" evidence="1">
    <location>
        <begin position="80"/>
        <end position="93"/>
    </location>
</feature>
<organism evidence="3 4">
    <name type="scientific">Glycomyces albidus</name>
    <dbReference type="NCBI Taxonomy" id="2656774"/>
    <lineage>
        <taxon>Bacteria</taxon>
        <taxon>Bacillati</taxon>
        <taxon>Actinomycetota</taxon>
        <taxon>Actinomycetes</taxon>
        <taxon>Glycomycetales</taxon>
        <taxon>Glycomycetaceae</taxon>
        <taxon>Glycomyces</taxon>
    </lineage>
</organism>
<dbReference type="Proteomes" id="UP000477750">
    <property type="component" value="Unassembled WGS sequence"/>
</dbReference>
<feature type="region of interest" description="Disordered" evidence="1">
    <location>
        <begin position="1"/>
        <end position="111"/>
    </location>
</feature>
<comment type="caution">
    <text evidence="3">The sequence shown here is derived from an EMBL/GenBank/DDBJ whole genome shotgun (WGS) entry which is preliminary data.</text>
</comment>
<reference evidence="3 4" key="1">
    <citation type="submission" date="2019-10" db="EMBL/GenBank/DDBJ databases">
        <title>Glycomyces albidus sp. nov., a novel actinomycete isolated from rhizosphere soil of wheat (Triticum aestivum L.).</title>
        <authorList>
            <person name="Qian L."/>
        </authorList>
    </citation>
    <scope>NUCLEOTIDE SEQUENCE [LARGE SCALE GENOMIC DNA]</scope>
    <source>
        <strain evidence="3 4">NEAU-7082</strain>
    </source>
</reference>
<dbReference type="AlphaFoldDB" id="A0A6L5G4R7"/>
<sequence>MMGPESGHTGPHNAARTGPANAPHTGPTQPARPLEGIGPGQWHHLATGESPRHTSRGDEDPAAASTEGAGPTGTPIQPADQWSTRDLNATPDSAPSFGSPPRQRKGVTGVKAAEGTAAPTMPGVSSDAASGAALVPVWPKIIRLTERWVITEKIDGTHAILVIRHAGAERTAEPGGMVAAGPGGRPVTVRAASRTRWLVPEHLAREGDGRDNFGFAAWVAAHAADLAALGPGDHHGEWYGQGIGRGYELTSRRFALFDTTRWQRGLPEGVPEELDLVPVPAECEGVKLNATVTRCLARLEKHGSQLVPGAAAEGIIASSTTDTRLALKAYSSNMNGQQ</sequence>
<evidence type="ECO:0000259" key="2">
    <source>
        <dbReference type="Pfam" id="PF09414"/>
    </source>
</evidence>
<evidence type="ECO:0000313" key="3">
    <source>
        <dbReference type="EMBL" id="MQM24634.1"/>
    </source>
</evidence>
<name>A0A6L5G4R7_9ACTN</name>
<dbReference type="SUPFAM" id="SSF56091">
    <property type="entry name" value="DNA ligase/mRNA capping enzyme, catalytic domain"/>
    <property type="match status" value="1"/>
</dbReference>
<feature type="compositionally biased region" description="Basic and acidic residues" evidence="1">
    <location>
        <begin position="50"/>
        <end position="59"/>
    </location>
</feature>
<dbReference type="EMBL" id="WIAO01000003">
    <property type="protein sequence ID" value="MQM24634.1"/>
    <property type="molecule type" value="Genomic_DNA"/>
</dbReference>
<evidence type="ECO:0000313" key="4">
    <source>
        <dbReference type="Proteomes" id="UP000477750"/>
    </source>
</evidence>
<protein>
    <recommendedName>
        <fullName evidence="2">RNA ligase domain-containing protein</fullName>
    </recommendedName>
</protein>
<gene>
    <name evidence="3" type="ORF">GFD30_03425</name>
</gene>
<proteinExistence type="predicted"/>